<name>A0A845QNE1_9FIRM</name>
<accession>A0A845QNE1</accession>
<dbReference type="PANTHER" id="PTHR47505:SF1">
    <property type="entry name" value="DNA UTILIZATION PROTEIN YHGH"/>
    <property type="match status" value="1"/>
</dbReference>
<protein>
    <submittedName>
        <fullName evidence="2">ComF family protein</fullName>
    </submittedName>
</protein>
<organism evidence="2 3">
    <name type="scientific">Anaerotruncus colihominis</name>
    <dbReference type="NCBI Taxonomy" id="169435"/>
    <lineage>
        <taxon>Bacteria</taxon>
        <taxon>Bacillati</taxon>
        <taxon>Bacillota</taxon>
        <taxon>Clostridia</taxon>
        <taxon>Eubacteriales</taxon>
        <taxon>Oscillospiraceae</taxon>
        <taxon>Anaerotruncus</taxon>
    </lineage>
</organism>
<sequence length="241" mass="26925">MKNAATGAARAMISKGLDLLYPPALYCICCGNIIDESRTYHLCDHCMAHIRWDGQPPQKVKFAGGDGIAGVAGGLVPFLSLRCTQYGLYERRLIFSLKYNGKKYIARDLAQMMADRLNLARLVFDMIVPVPMFFEKERQRGFNHAALMGQHLGRLLGKPCLKDALLRTGNTQPMRGLSPTERQLNVKGKFAYNQKYGTLLKEKKILLLDDFYTTGSTANACYEALLSAQPEIVYFLAFAAK</sequence>
<dbReference type="EMBL" id="QXWK01000032">
    <property type="protein sequence ID" value="NBH62725.1"/>
    <property type="molecule type" value="Genomic_DNA"/>
</dbReference>
<dbReference type="RefSeq" id="WP_160203010.1">
    <property type="nucleotide sequence ID" value="NZ_QXWK01000032.1"/>
</dbReference>
<dbReference type="InterPro" id="IPR051910">
    <property type="entry name" value="ComF/GntX_DNA_util-trans"/>
</dbReference>
<comment type="caution">
    <text evidence="2">The sequence shown here is derived from an EMBL/GenBank/DDBJ whole genome shotgun (WGS) entry which is preliminary data.</text>
</comment>
<reference evidence="2 3" key="1">
    <citation type="submission" date="2018-08" db="EMBL/GenBank/DDBJ databases">
        <title>Murine metabolic-syndrome-specific gut microbial biobank.</title>
        <authorList>
            <person name="Liu C."/>
        </authorList>
    </citation>
    <scope>NUCLEOTIDE SEQUENCE [LARGE SCALE GENOMIC DNA]</scope>
    <source>
        <strain evidence="2 3">28</strain>
    </source>
</reference>
<proteinExistence type="inferred from homology"/>
<dbReference type="PANTHER" id="PTHR47505">
    <property type="entry name" value="DNA UTILIZATION PROTEIN YHGH"/>
    <property type="match status" value="1"/>
</dbReference>
<evidence type="ECO:0000313" key="2">
    <source>
        <dbReference type="EMBL" id="NBH62725.1"/>
    </source>
</evidence>
<keyword evidence="3" id="KW-1185">Reference proteome</keyword>
<dbReference type="Gene3D" id="3.40.50.2020">
    <property type="match status" value="1"/>
</dbReference>
<evidence type="ECO:0000256" key="1">
    <source>
        <dbReference type="ARBA" id="ARBA00008007"/>
    </source>
</evidence>
<dbReference type="InterPro" id="IPR000836">
    <property type="entry name" value="PRTase_dom"/>
</dbReference>
<gene>
    <name evidence="2" type="ORF">D0435_13805</name>
</gene>
<dbReference type="AlphaFoldDB" id="A0A845QNE1"/>
<dbReference type="Proteomes" id="UP000446866">
    <property type="component" value="Unassembled WGS sequence"/>
</dbReference>
<dbReference type="InterPro" id="IPR029057">
    <property type="entry name" value="PRTase-like"/>
</dbReference>
<dbReference type="SUPFAM" id="SSF53271">
    <property type="entry name" value="PRTase-like"/>
    <property type="match status" value="1"/>
</dbReference>
<dbReference type="CDD" id="cd06223">
    <property type="entry name" value="PRTases_typeI"/>
    <property type="match status" value="1"/>
</dbReference>
<evidence type="ECO:0000313" key="3">
    <source>
        <dbReference type="Proteomes" id="UP000446866"/>
    </source>
</evidence>
<comment type="similarity">
    <text evidence="1">Belongs to the ComF/GntX family.</text>
</comment>